<evidence type="ECO:0000313" key="2">
    <source>
        <dbReference type="Proteomes" id="UP000826195"/>
    </source>
</evidence>
<protein>
    <submittedName>
        <fullName evidence="1">Uncharacterized protein</fullName>
    </submittedName>
</protein>
<gene>
    <name evidence="1" type="ORF">KQX54_007868</name>
</gene>
<dbReference type="Proteomes" id="UP000826195">
    <property type="component" value="Unassembled WGS sequence"/>
</dbReference>
<comment type="caution">
    <text evidence="1">The sequence shown here is derived from an EMBL/GenBank/DDBJ whole genome shotgun (WGS) entry which is preliminary data.</text>
</comment>
<reference evidence="1 2" key="1">
    <citation type="journal article" date="2021" name="J. Hered.">
        <title>A chromosome-level genome assembly of the parasitoid wasp, Cotesia glomerata (Hymenoptera: Braconidae).</title>
        <authorList>
            <person name="Pinto B.J."/>
            <person name="Weis J.J."/>
            <person name="Gamble T."/>
            <person name="Ode P.J."/>
            <person name="Paul R."/>
            <person name="Zaspel J.M."/>
        </authorList>
    </citation>
    <scope>NUCLEOTIDE SEQUENCE [LARGE SCALE GENOMIC DNA]</scope>
    <source>
        <strain evidence="1">CgM1</strain>
    </source>
</reference>
<dbReference type="AlphaFoldDB" id="A0AAV7J369"/>
<accession>A0AAV7J369</accession>
<keyword evidence="2" id="KW-1185">Reference proteome</keyword>
<organism evidence="1 2">
    <name type="scientific">Cotesia glomerata</name>
    <name type="common">Lepidopteran parasitic wasp</name>
    <name type="synonym">Apanteles glomeratus</name>
    <dbReference type="NCBI Taxonomy" id="32391"/>
    <lineage>
        <taxon>Eukaryota</taxon>
        <taxon>Metazoa</taxon>
        <taxon>Ecdysozoa</taxon>
        <taxon>Arthropoda</taxon>
        <taxon>Hexapoda</taxon>
        <taxon>Insecta</taxon>
        <taxon>Pterygota</taxon>
        <taxon>Neoptera</taxon>
        <taxon>Endopterygota</taxon>
        <taxon>Hymenoptera</taxon>
        <taxon>Apocrita</taxon>
        <taxon>Ichneumonoidea</taxon>
        <taxon>Braconidae</taxon>
        <taxon>Microgastrinae</taxon>
        <taxon>Cotesia</taxon>
    </lineage>
</organism>
<evidence type="ECO:0000313" key="1">
    <source>
        <dbReference type="EMBL" id="KAH0567250.1"/>
    </source>
</evidence>
<dbReference type="EMBL" id="JAHXZJ010000001">
    <property type="protein sequence ID" value="KAH0567250.1"/>
    <property type="molecule type" value="Genomic_DNA"/>
</dbReference>
<name>A0AAV7J369_COTGL</name>
<proteinExistence type="predicted"/>
<sequence>MQERRQRSVTTAINSGTEDFPLGNNFFSCFLLLDVEFQGLLLVSEDVAAADNQYYCWERKEEVERLFLLWKSFEGCQAV</sequence>